<evidence type="ECO:0000256" key="7">
    <source>
        <dbReference type="ARBA" id="ARBA00023326"/>
    </source>
</evidence>
<dbReference type="EC" id="3.2.1.4" evidence="2"/>
<comment type="similarity">
    <text evidence="8">Belongs to the glycosyl hydrolase 5 (cellulase A) family.</text>
</comment>
<dbReference type="AlphaFoldDB" id="A0A250I8F4"/>
<sequence>MCLGLVLLAAACGERPPEAPPVLAVEEPMDSGGYLHTEGARLYTSDGREVRLTGLNWFGFEGPSRVPYGLDRRPLGRLLDQVKSLGFNMLRLPYSNDVLREGVYPEPSNVSATLNPELSGLSSLQVLDRIVAAAKERGLRIVLDRHRPDISSQTELWYQSDRVQEEAAWIEDWKRLVRRYKGEPTVVGVDLHNEPHGRATWGDGNLDTDWRLAAERAGNAILAENPDLLIIVEGIGLHGGNYYWWGGNLRGARDFPVRLDVPGRLVYSAHDYPESVSAEAWFKDKARTGYPANLPGVWDSAWGFLVKENRAPVWVGELGSKLQTESDRQWLQTLTRYLAEHRVGFAFWSLNPNSWDTGGLLLEDWTTVHTEKQALLAPALAPPIP</sequence>
<organism evidence="10 11">
    <name type="scientific">Melittangium boletus DSM 14713</name>
    <dbReference type="NCBI Taxonomy" id="1294270"/>
    <lineage>
        <taxon>Bacteria</taxon>
        <taxon>Pseudomonadati</taxon>
        <taxon>Myxococcota</taxon>
        <taxon>Myxococcia</taxon>
        <taxon>Myxococcales</taxon>
        <taxon>Cystobacterineae</taxon>
        <taxon>Archangiaceae</taxon>
        <taxon>Melittangium</taxon>
    </lineage>
</organism>
<evidence type="ECO:0000256" key="3">
    <source>
        <dbReference type="ARBA" id="ARBA00022801"/>
    </source>
</evidence>
<evidence type="ECO:0000256" key="5">
    <source>
        <dbReference type="ARBA" id="ARBA00023277"/>
    </source>
</evidence>
<dbReference type="PANTHER" id="PTHR35923">
    <property type="entry name" value="MAJOR EXTRACELLULAR ENDOGLUCANASE"/>
    <property type="match status" value="1"/>
</dbReference>
<evidence type="ECO:0000313" key="10">
    <source>
        <dbReference type="EMBL" id="ATB27246.1"/>
    </source>
</evidence>
<dbReference type="Gene3D" id="3.20.20.80">
    <property type="entry name" value="Glycosidases"/>
    <property type="match status" value="1"/>
</dbReference>
<dbReference type="InterPro" id="IPR017853">
    <property type="entry name" value="GH"/>
</dbReference>
<dbReference type="GO" id="GO:0008810">
    <property type="term" value="F:cellulase activity"/>
    <property type="evidence" value="ECO:0007669"/>
    <property type="project" value="UniProtKB-EC"/>
</dbReference>
<dbReference type="RefSeq" id="WP_157774736.1">
    <property type="nucleotide sequence ID" value="NZ_CP022163.1"/>
</dbReference>
<evidence type="ECO:0000256" key="2">
    <source>
        <dbReference type="ARBA" id="ARBA00012601"/>
    </source>
</evidence>
<evidence type="ECO:0000256" key="6">
    <source>
        <dbReference type="ARBA" id="ARBA00023295"/>
    </source>
</evidence>
<dbReference type="OrthoDB" id="1153097at2"/>
<keyword evidence="7" id="KW-0624">Polysaccharide degradation</keyword>
<keyword evidence="6 8" id="KW-0326">Glycosidase</keyword>
<dbReference type="PANTHER" id="PTHR35923:SF2">
    <property type="entry name" value="ENDOGLUCANASE"/>
    <property type="match status" value="1"/>
</dbReference>
<evidence type="ECO:0000259" key="9">
    <source>
        <dbReference type="Pfam" id="PF00150"/>
    </source>
</evidence>
<keyword evidence="4" id="KW-0136">Cellulose degradation</keyword>
<feature type="domain" description="Glycoside hydrolase family 5" evidence="9">
    <location>
        <begin position="47"/>
        <end position="354"/>
    </location>
</feature>
<accession>A0A250I8F4</accession>
<evidence type="ECO:0000313" key="11">
    <source>
        <dbReference type="Proteomes" id="UP000217289"/>
    </source>
</evidence>
<dbReference type="Proteomes" id="UP000217289">
    <property type="component" value="Chromosome"/>
</dbReference>
<keyword evidence="11" id="KW-1185">Reference proteome</keyword>
<gene>
    <name evidence="10" type="ORF">MEBOL_000684</name>
</gene>
<protein>
    <recommendedName>
        <fullName evidence="2">cellulase</fullName>
        <ecNumber evidence="2">3.2.1.4</ecNumber>
    </recommendedName>
</protein>
<dbReference type="PROSITE" id="PS00659">
    <property type="entry name" value="GLYCOSYL_HYDROL_F5"/>
    <property type="match status" value="1"/>
</dbReference>
<evidence type="ECO:0000256" key="8">
    <source>
        <dbReference type="RuleBase" id="RU361153"/>
    </source>
</evidence>
<dbReference type="KEGG" id="mbd:MEBOL_000684"/>
<proteinExistence type="inferred from homology"/>
<evidence type="ECO:0000256" key="1">
    <source>
        <dbReference type="ARBA" id="ARBA00000966"/>
    </source>
</evidence>
<keyword evidence="5" id="KW-0119">Carbohydrate metabolism</keyword>
<keyword evidence="3 8" id="KW-0378">Hydrolase</keyword>
<dbReference type="SUPFAM" id="SSF51445">
    <property type="entry name" value="(Trans)glycosidases"/>
    <property type="match status" value="1"/>
</dbReference>
<reference evidence="10 11" key="1">
    <citation type="submission" date="2017-06" db="EMBL/GenBank/DDBJ databases">
        <authorList>
            <person name="Kim H.J."/>
            <person name="Triplett B.A."/>
        </authorList>
    </citation>
    <scope>NUCLEOTIDE SEQUENCE [LARGE SCALE GENOMIC DNA]</scope>
    <source>
        <strain evidence="10 11">DSM 14713</strain>
    </source>
</reference>
<comment type="catalytic activity">
    <reaction evidence="1">
        <text>Endohydrolysis of (1-&gt;4)-beta-D-glucosidic linkages in cellulose, lichenin and cereal beta-D-glucans.</text>
        <dbReference type="EC" id="3.2.1.4"/>
    </reaction>
</comment>
<dbReference type="EMBL" id="CP022163">
    <property type="protein sequence ID" value="ATB27246.1"/>
    <property type="molecule type" value="Genomic_DNA"/>
</dbReference>
<dbReference type="GO" id="GO:0030245">
    <property type="term" value="P:cellulose catabolic process"/>
    <property type="evidence" value="ECO:0007669"/>
    <property type="project" value="UniProtKB-KW"/>
</dbReference>
<evidence type="ECO:0000256" key="4">
    <source>
        <dbReference type="ARBA" id="ARBA00023001"/>
    </source>
</evidence>
<dbReference type="Pfam" id="PF00150">
    <property type="entry name" value="Cellulase"/>
    <property type="match status" value="1"/>
</dbReference>
<dbReference type="InterPro" id="IPR001547">
    <property type="entry name" value="Glyco_hydro_5"/>
</dbReference>
<name>A0A250I8F4_9BACT</name>
<dbReference type="CDD" id="cd00551">
    <property type="entry name" value="AmyAc_family"/>
    <property type="match status" value="1"/>
</dbReference>
<dbReference type="InterPro" id="IPR018087">
    <property type="entry name" value="Glyco_hydro_5_CS"/>
</dbReference>